<evidence type="ECO:0000313" key="1">
    <source>
        <dbReference type="EMBL" id="GJT00925.1"/>
    </source>
</evidence>
<dbReference type="Proteomes" id="UP001151760">
    <property type="component" value="Unassembled WGS sequence"/>
</dbReference>
<sequence length="121" mass="13820">MRDVEDYRVMCHFSTISEKEVNNLKEHGPKPDHVEVVNKGKRVTVESNSMPSTLLDMQDDNSKSNVEKCDNETAQFMDSSYKRHGGETNDPSLCELDEYDLYDGYDDVVLDLTEECVGSIY</sequence>
<keyword evidence="2" id="KW-1185">Reference proteome</keyword>
<evidence type="ECO:0000313" key="2">
    <source>
        <dbReference type="Proteomes" id="UP001151760"/>
    </source>
</evidence>
<protein>
    <submittedName>
        <fullName evidence="1">Uncharacterized protein</fullName>
    </submittedName>
</protein>
<organism evidence="1 2">
    <name type="scientific">Tanacetum coccineum</name>
    <dbReference type="NCBI Taxonomy" id="301880"/>
    <lineage>
        <taxon>Eukaryota</taxon>
        <taxon>Viridiplantae</taxon>
        <taxon>Streptophyta</taxon>
        <taxon>Embryophyta</taxon>
        <taxon>Tracheophyta</taxon>
        <taxon>Spermatophyta</taxon>
        <taxon>Magnoliopsida</taxon>
        <taxon>eudicotyledons</taxon>
        <taxon>Gunneridae</taxon>
        <taxon>Pentapetalae</taxon>
        <taxon>asterids</taxon>
        <taxon>campanulids</taxon>
        <taxon>Asterales</taxon>
        <taxon>Asteraceae</taxon>
        <taxon>Asteroideae</taxon>
        <taxon>Anthemideae</taxon>
        <taxon>Anthemidinae</taxon>
        <taxon>Tanacetum</taxon>
    </lineage>
</organism>
<gene>
    <name evidence="1" type="ORF">Tco_0822094</name>
</gene>
<name>A0ABQ5AE26_9ASTR</name>
<comment type="caution">
    <text evidence="1">The sequence shown here is derived from an EMBL/GenBank/DDBJ whole genome shotgun (WGS) entry which is preliminary data.</text>
</comment>
<dbReference type="EMBL" id="BQNB010012233">
    <property type="protein sequence ID" value="GJT00925.1"/>
    <property type="molecule type" value="Genomic_DNA"/>
</dbReference>
<proteinExistence type="predicted"/>
<reference evidence="1" key="2">
    <citation type="submission" date="2022-01" db="EMBL/GenBank/DDBJ databases">
        <authorList>
            <person name="Yamashiro T."/>
            <person name="Shiraishi A."/>
            <person name="Satake H."/>
            <person name="Nakayama K."/>
        </authorList>
    </citation>
    <scope>NUCLEOTIDE SEQUENCE</scope>
</reference>
<accession>A0ABQ5AE26</accession>
<reference evidence="1" key="1">
    <citation type="journal article" date="2022" name="Int. J. Mol. Sci.">
        <title>Draft Genome of Tanacetum Coccineum: Genomic Comparison of Closely Related Tanacetum-Family Plants.</title>
        <authorList>
            <person name="Yamashiro T."/>
            <person name="Shiraishi A."/>
            <person name="Nakayama K."/>
            <person name="Satake H."/>
        </authorList>
    </citation>
    <scope>NUCLEOTIDE SEQUENCE</scope>
</reference>